<evidence type="ECO:0000313" key="2">
    <source>
        <dbReference type="Proteomes" id="UP000235330"/>
    </source>
</evidence>
<comment type="caution">
    <text evidence="1">The sequence shown here is derived from an EMBL/GenBank/DDBJ whole genome shotgun (WGS) entry which is preliminary data.</text>
</comment>
<dbReference type="AlphaFoldDB" id="A0A2N7FFG5"/>
<dbReference type="RefSeq" id="WP_102402129.1">
    <property type="nucleotide sequence ID" value="NZ_CAWNSM010000015.1"/>
</dbReference>
<evidence type="ECO:0000313" key="1">
    <source>
        <dbReference type="EMBL" id="PMJ68038.1"/>
    </source>
</evidence>
<reference evidence="2" key="1">
    <citation type="submission" date="2016-07" db="EMBL/GenBank/DDBJ databases">
        <title>Nontailed viruses are major unrecognized killers of bacteria in the ocean.</title>
        <authorList>
            <person name="Kauffman K."/>
            <person name="Hussain F."/>
            <person name="Yang J."/>
            <person name="Arevalo P."/>
            <person name="Brown J."/>
            <person name="Cutler M."/>
            <person name="Kelly L."/>
            <person name="Polz M.F."/>
        </authorList>
    </citation>
    <scope>NUCLEOTIDE SEQUENCE [LARGE SCALE GENOMIC DNA]</scope>
    <source>
        <strain evidence="2">10N.261.55.E11</strain>
    </source>
</reference>
<dbReference type="EMBL" id="MCWU01000015">
    <property type="protein sequence ID" value="PMJ68038.1"/>
    <property type="molecule type" value="Genomic_DNA"/>
</dbReference>
<protein>
    <submittedName>
        <fullName evidence="1">Uncharacterized protein</fullName>
    </submittedName>
</protein>
<dbReference type="Proteomes" id="UP000235330">
    <property type="component" value="Unassembled WGS sequence"/>
</dbReference>
<proteinExistence type="predicted"/>
<name>A0A2N7FFG5_VIBSP</name>
<organism evidence="1 2">
    <name type="scientific">Vibrio splendidus</name>
    <dbReference type="NCBI Taxonomy" id="29497"/>
    <lineage>
        <taxon>Bacteria</taxon>
        <taxon>Pseudomonadati</taxon>
        <taxon>Pseudomonadota</taxon>
        <taxon>Gammaproteobacteria</taxon>
        <taxon>Vibrionales</taxon>
        <taxon>Vibrionaceae</taxon>
        <taxon>Vibrio</taxon>
    </lineage>
</organism>
<gene>
    <name evidence="1" type="ORF">BCU17_15520</name>
</gene>
<accession>A0A2N7FFG5</accession>
<sequence>MFKLLNKCFGEKAQSGKSRDLSVKVIQPQCLDSLFEKHFNESPFFKKHTFDIVIRHLKHEIDLNKSGTKLTANEKKDLGLNARLSITSDLVAVLSKSGLELVRPKDALKQVYYRAKFESNRIERLQKMLSLGIENVTYMACKDEKDCEWCKANDGIKFVVSEALNTEINQSCKCDWNRGCFIPEIN</sequence>